<keyword evidence="1" id="KW-0732">Signal</keyword>
<dbReference type="Pfam" id="PF01663">
    <property type="entry name" value="Phosphodiest"/>
    <property type="match status" value="1"/>
</dbReference>
<dbReference type="Gene3D" id="3.40.720.10">
    <property type="entry name" value="Alkaline Phosphatase, subunit A"/>
    <property type="match status" value="2"/>
</dbReference>
<dbReference type="EMBL" id="CP035704">
    <property type="protein sequence ID" value="QBB70376.1"/>
    <property type="molecule type" value="Genomic_DNA"/>
</dbReference>
<proteinExistence type="predicted"/>
<dbReference type="Proteomes" id="UP000291562">
    <property type="component" value="Chromosome"/>
</dbReference>
<dbReference type="OrthoDB" id="9779418at2"/>
<evidence type="ECO:0000256" key="1">
    <source>
        <dbReference type="SAM" id="SignalP"/>
    </source>
</evidence>
<feature type="signal peptide" evidence="1">
    <location>
        <begin position="1"/>
        <end position="23"/>
    </location>
</feature>
<dbReference type="InterPro" id="IPR002591">
    <property type="entry name" value="Phosphodiest/P_Trfase"/>
</dbReference>
<dbReference type="GO" id="GO:0016787">
    <property type="term" value="F:hydrolase activity"/>
    <property type="evidence" value="ECO:0007669"/>
    <property type="project" value="UniProtKB-ARBA"/>
</dbReference>
<reference evidence="2 3" key="1">
    <citation type="submission" date="2019-01" db="EMBL/GenBank/DDBJ databases">
        <title>Pseudolysobacter antarctica gen. nov., sp. nov., isolated from Fildes Peninsula, Antarctica.</title>
        <authorList>
            <person name="Wei Z."/>
            <person name="Peng F."/>
        </authorList>
    </citation>
    <scope>NUCLEOTIDE SEQUENCE [LARGE SCALE GENOMIC DNA]</scope>
    <source>
        <strain evidence="2 3">AQ6-296</strain>
    </source>
</reference>
<gene>
    <name evidence="2" type="ORF">ELE36_08345</name>
</gene>
<keyword evidence="3" id="KW-1185">Reference proteome</keyword>
<dbReference type="PANTHER" id="PTHR10151">
    <property type="entry name" value="ECTONUCLEOTIDE PYROPHOSPHATASE/PHOSPHODIESTERASE"/>
    <property type="match status" value="1"/>
</dbReference>
<accession>A0A411HIM5</accession>
<name>A0A411HIM5_9GAMM</name>
<evidence type="ECO:0000313" key="2">
    <source>
        <dbReference type="EMBL" id="QBB70376.1"/>
    </source>
</evidence>
<dbReference type="PANTHER" id="PTHR10151:SF120">
    <property type="entry name" value="BIS(5'-ADENOSYL)-TRIPHOSPHATASE"/>
    <property type="match status" value="1"/>
</dbReference>
<dbReference type="AlphaFoldDB" id="A0A411HIM5"/>
<organism evidence="2 3">
    <name type="scientific">Pseudolysobacter antarcticus</name>
    <dbReference type="NCBI Taxonomy" id="2511995"/>
    <lineage>
        <taxon>Bacteria</taxon>
        <taxon>Pseudomonadati</taxon>
        <taxon>Pseudomonadota</taxon>
        <taxon>Gammaproteobacteria</taxon>
        <taxon>Lysobacterales</taxon>
        <taxon>Rhodanobacteraceae</taxon>
        <taxon>Pseudolysobacter</taxon>
    </lineage>
</organism>
<sequence length="649" mass="67847">MTRSSKIFASALLSLSLLHVAQARESNPNNVIIFVADGLRGAMVDAQNAPTMHALRNEGVAFPNSHSIFPTVTTANASAIATGHYLGDTGDFQNTLYTGFAATYANGESSVTPFVEENNVLGDLDKHFDGDYLDEITLLASARAHGFSTAAIGKLGPTLIMDHTARSGEQTILIDDKSGLVNEKTGTAEGIPLNQEIQRALQAAGLGQTPPAADKPNVAQQQYLVDVTSRVVLPTFKQRGKPFVMVFWARDPDVTQHNQLDSRYGVAPGINGSTSLAAIRNTDDGLQQLRAALKAQGLDRNTNIFVTSDHGFSTISKQSETSHAAKCGYDDTPGSHLPSGFLALDLANALDLPLFDPDAYGAAIDTQAGCDIPGNSAKPADKFKAKHGKHGNGLIGRSADHPDMIVTAGGGSDLIYLTSAAGKLLVPIIVNSLLAQDYVGGVFVDDGLGSFPGTIPLNAINLIGSARTPRPSIVVSFRSFSTGCAEPLRCGAEVADGGLQQGQGQHGSFSRSDTFNFMAAVGPDFKRNFVDVAPTSNADIAPTLATILGIPLEAKGKLVGRIISEALPGGKNVTATTTTCLYPPANLGHGAQQNEPPLFKLQPALTSQTVGTTNYFDAAGLSGRVLGLNTSGAVSCDPAANSSKENVRK</sequence>
<dbReference type="SUPFAM" id="SSF53649">
    <property type="entry name" value="Alkaline phosphatase-like"/>
    <property type="match status" value="1"/>
</dbReference>
<dbReference type="KEGG" id="xbc:ELE36_08345"/>
<protein>
    <submittedName>
        <fullName evidence="2">Alkaline phosphatase family protein</fullName>
    </submittedName>
</protein>
<feature type="chain" id="PRO_5019442529" evidence="1">
    <location>
        <begin position="24"/>
        <end position="649"/>
    </location>
</feature>
<dbReference type="InterPro" id="IPR017850">
    <property type="entry name" value="Alkaline_phosphatase_core_sf"/>
</dbReference>
<evidence type="ECO:0000313" key="3">
    <source>
        <dbReference type="Proteomes" id="UP000291562"/>
    </source>
</evidence>
<dbReference type="RefSeq" id="WP_129832635.1">
    <property type="nucleotide sequence ID" value="NZ_CP035704.1"/>
</dbReference>